<proteinExistence type="inferred from homology"/>
<evidence type="ECO:0000256" key="4">
    <source>
        <dbReference type="ARBA" id="ARBA00022670"/>
    </source>
</evidence>
<evidence type="ECO:0000256" key="1">
    <source>
        <dbReference type="ARBA" id="ARBA00001130"/>
    </source>
</evidence>
<keyword evidence="9 11" id="KW-1015">Disulfide bond</keyword>
<dbReference type="InterPro" id="IPR021109">
    <property type="entry name" value="Peptidase_aspartic_dom_sf"/>
</dbReference>
<dbReference type="CDD" id="cd05471">
    <property type="entry name" value="pepsin_like"/>
    <property type="match status" value="1"/>
</dbReference>
<dbReference type="EMBL" id="CAJVPS010000094">
    <property type="protein sequence ID" value="CAG8450950.1"/>
    <property type="molecule type" value="Genomic_DNA"/>
</dbReference>
<dbReference type="InterPro" id="IPR033121">
    <property type="entry name" value="PEPTIDASE_A1"/>
</dbReference>
<evidence type="ECO:0000259" key="14">
    <source>
        <dbReference type="PROSITE" id="PS51767"/>
    </source>
</evidence>
<feature type="active site" evidence="10">
    <location>
        <position position="109"/>
    </location>
</feature>
<evidence type="ECO:0000256" key="12">
    <source>
        <dbReference type="RuleBase" id="RU000454"/>
    </source>
</evidence>
<dbReference type="Gene3D" id="2.40.70.10">
    <property type="entry name" value="Acid Proteases"/>
    <property type="match status" value="2"/>
</dbReference>
<feature type="disulfide bond" evidence="11">
    <location>
        <begin position="122"/>
        <end position="127"/>
    </location>
</feature>
<dbReference type="GO" id="GO:0004190">
    <property type="term" value="F:aspartic-type endopeptidase activity"/>
    <property type="evidence" value="ECO:0007669"/>
    <property type="project" value="UniProtKB-KW"/>
</dbReference>
<dbReference type="Proteomes" id="UP000789508">
    <property type="component" value="Unassembled WGS sequence"/>
</dbReference>
<name>A0A9N8VHP4_9GLOM</name>
<dbReference type="Pfam" id="PF00026">
    <property type="entry name" value="Asp"/>
    <property type="match status" value="1"/>
</dbReference>
<evidence type="ECO:0000256" key="11">
    <source>
        <dbReference type="PIRSR" id="PIRSR601461-2"/>
    </source>
</evidence>
<evidence type="ECO:0000256" key="8">
    <source>
        <dbReference type="ARBA" id="ARBA00023145"/>
    </source>
</evidence>
<dbReference type="PANTHER" id="PTHR47966:SF1">
    <property type="entry name" value="ASPARTYL PROTEINASE"/>
    <property type="match status" value="1"/>
</dbReference>
<evidence type="ECO:0000313" key="16">
    <source>
        <dbReference type="Proteomes" id="UP000789508"/>
    </source>
</evidence>
<keyword evidence="6 12" id="KW-0064">Aspartyl protease</keyword>
<accession>A0A9N8VHP4</accession>
<organism evidence="15 16">
    <name type="scientific">Ambispora leptoticha</name>
    <dbReference type="NCBI Taxonomy" id="144679"/>
    <lineage>
        <taxon>Eukaryota</taxon>
        <taxon>Fungi</taxon>
        <taxon>Fungi incertae sedis</taxon>
        <taxon>Mucoromycota</taxon>
        <taxon>Glomeromycotina</taxon>
        <taxon>Glomeromycetes</taxon>
        <taxon>Archaeosporales</taxon>
        <taxon>Ambisporaceae</taxon>
        <taxon>Ambispora</taxon>
    </lineage>
</organism>
<sequence length="393" mass="43845">MKFKLVALLLSVILIHNINGNPTTKLINSEDNHDTTIRILLHANPFYKRNTPIEHLQAIEKRNKDRENRKHNKKKKAARLPINAVGNNNQWIGDVHIGTPPQKFTLEFDTGSSDLWVASVFCAKAMCDGHNLYDPHKSSTYHDLKTKWDMRYLDGSNVNGFLAKDTLQVGSIEIHDQIFALATNQTAEFQKDVVDGVIGLGLNTNTRIEGVKTPLDNMIDQGLIKEALFSVYLVEGKNGGGGEYLFGGYDKLKIKDDVTFVSLSSTREWVIPLTNIHVGNNSIDITGNALVDTGTSVILLSSNAAKQVFRQIPGSKIVKIKGNTMDVEDRGFMIPIEDIILEKIEEIPHYCYAGIQAGAPDDIWILGSIFIKKHYLIFDQGQKRIGIANRIDP</sequence>
<evidence type="ECO:0000256" key="6">
    <source>
        <dbReference type="ARBA" id="ARBA00022750"/>
    </source>
</evidence>
<dbReference type="PRINTS" id="PR00792">
    <property type="entry name" value="PEPSIN"/>
</dbReference>
<comment type="catalytic activity">
    <reaction evidence="1">
        <text>Hydrolysis of proteins with broad specificity similar to that of pepsin A, preferring hydrophobic residues at P1 and P1'. Clots milk and activates trypsinogen. Does not cleave 4-Gln-|-His-5, but does cleave 10-His-|-Leu-11 and 12-Val-|-Glu-13 in B chain of insulin.</text>
        <dbReference type="EC" id="3.4.23.21"/>
    </reaction>
</comment>
<keyword evidence="8" id="KW-0865">Zymogen</keyword>
<comment type="caution">
    <text evidence="15">The sequence shown here is derived from an EMBL/GenBank/DDBJ whole genome shotgun (WGS) entry which is preliminary data.</text>
</comment>
<evidence type="ECO:0000256" key="13">
    <source>
        <dbReference type="SAM" id="SignalP"/>
    </source>
</evidence>
<dbReference type="PROSITE" id="PS51767">
    <property type="entry name" value="PEPTIDASE_A1"/>
    <property type="match status" value="1"/>
</dbReference>
<evidence type="ECO:0000256" key="9">
    <source>
        <dbReference type="ARBA" id="ARBA00023157"/>
    </source>
</evidence>
<protein>
    <recommendedName>
        <fullName evidence="3">rhizopuspepsin</fullName>
        <ecNumber evidence="3">3.4.23.21</ecNumber>
    </recommendedName>
</protein>
<dbReference type="InterPro" id="IPR001461">
    <property type="entry name" value="Aspartic_peptidase_A1"/>
</dbReference>
<feature type="domain" description="Peptidase A1" evidence="14">
    <location>
        <begin position="91"/>
        <end position="388"/>
    </location>
</feature>
<evidence type="ECO:0000313" key="15">
    <source>
        <dbReference type="EMBL" id="CAG8450950.1"/>
    </source>
</evidence>
<evidence type="ECO:0000256" key="3">
    <source>
        <dbReference type="ARBA" id="ARBA00013205"/>
    </source>
</evidence>
<keyword evidence="5 13" id="KW-0732">Signal</keyword>
<dbReference type="GO" id="GO:0006508">
    <property type="term" value="P:proteolysis"/>
    <property type="evidence" value="ECO:0007669"/>
    <property type="project" value="UniProtKB-KW"/>
</dbReference>
<gene>
    <name evidence="15" type="ORF">ALEPTO_LOCUS1001</name>
</gene>
<evidence type="ECO:0000256" key="10">
    <source>
        <dbReference type="PIRSR" id="PIRSR601461-1"/>
    </source>
</evidence>
<dbReference type="OrthoDB" id="2747330at2759"/>
<dbReference type="InterPro" id="IPR034164">
    <property type="entry name" value="Pepsin-like_dom"/>
</dbReference>
<evidence type="ECO:0000256" key="5">
    <source>
        <dbReference type="ARBA" id="ARBA00022729"/>
    </source>
</evidence>
<reference evidence="15" key="1">
    <citation type="submission" date="2021-06" db="EMBL/GenBank/DDBJ databases">
        <authorList>
            <person name="Kallberg Y."/>
            <person name="Tangrot J."/>
            <person name="Rosling A."/>
        </authorList>
    </citation>
    <scope>NUCLEOTIDE SEQUENCE</scope>
    <source>
        <strain evidence="15">FL130A</strain>
    </source>
</reference>
<feature type="signal peptide" evidence="13">
    <location>
        <begin position="1"/>
        <end position="20"/>
    </location>
</feature>
<keyword evidence="4 12" id="KW-0645">Protease</keyword>
<evidence type="ECO:0000256" key="2">
    <source>
        <dbReference type="ARBA" id="ARBA00007447"/>
    </source>
</evidence>
<dbReference type="PROSITE" id="PS00141">
    <property type="entry name" value="ASP_PROTEASE"/>
    <property type="match status" value="1"/>
</dbReference>
<dbReference type="AlphaFoldDB" id="A0A9N8VHP4"/>
<feature type="active site" evidence="10">
    <location>
        <position position="292"/>
    </location>
</feature>
<dbReference type="SUPFAM" id="SSF50630">
    <property type="entry name" value="Acid proteases"/>
    <property type="match status" value="1"/>
</dbReference>
<feature type="chain" id="PRO_5040348719" description="rhizopuspepsin" evidence="13">
    <location>
        <begin position="21"/>
        <end position="393"/>
    </location>
</feature>
<keyword evidence="7 12" id="KW-0378">Hydrolase</keyword>
<keyword evidence="16" id="KW-1185">Reference proteome</keyword>
<dbReference type="PANTHER" id="PTHR47966">
    <property type="entry name" value="BETA-SITE APP-CLEAVING ENZYME, ISOFORM A-RELATED"/>
    <property type="match status" value="1"/>
</dbReference>
<evidence type="ECO:0000256" key="7">
    <source>
        <dbReference type="ARBA" id="ARBA00022801"/>
    </source>
</evidence>
<dbReference type="FunFam" id="2.40.70.10:FF:000115">
    <property type="entry name" value="Lysosomal aspartic protease"/>
    <property type="match status" value="1"/>
</dbReference>
<dbReference type="EC" id="3.4.23.21" evidence="3"/>
<dbReference type="InterPro" id="IPR001969">
    <property type="entry name" value="Aspartic_peptidase_AS"/>
</dbReference>
<comment type="similarity">
    <text evidence="2 12">Belongs to the peptidase A1 family.</text>
</comment>